<evidence type="ECO:0000259" key="5">
    <source>
        <dbReference type="PROSITE" id="PS50956"/>
    </source>
</evidence>
<proteinExistence type="predicted"/>
<protein>
    <submittedName>
        <fullName evidence="6">Lrp/AsnC ligand binding domain-containing protein</fullName>
    </submittedName>
</protein>
<reference evidence="6" key="1">
    <citation type="submission" date="2021-03" db="EMBL/GenBank/DDBJ databases">
        <title>Roseibium sp. CAU 1637 isolated from Incheon.</title>
        <authorList>
            <person name="Kim W."/>
        </authorList>
    </citation>
    <scope>NUCLEOTIDE SEQUENCE</scope>
    <source>
        <strain evidence="6">CAU 1637</strain>
    </source>
</reference>
<evidence type="ECO:0000256" key="1">
    <source>
        <dbReference type="ARBA" id="ARBA00023015"/>
    </source>
</evidence>
<dbReference type="PANTHER" id="PTHR30154">
    <property type="entry name" value="LEUCINE-RESPONSIVE REGULATORY PROTEIN"/>
    <property type="match status" value="1"/>
</dbReference>
<sequence>MPNDSSSEAVELDRIDQAILNILAVDGRVSMTSLAEQVGLSKTPVLARVRRLETEGVILNYRASLSPSKLGCSHVAFVETRLLDTREAALRAFNAAVVKVPEIEECHMIAGGYDYLLKVRTRDIAEYRRVMSEKISSLPHVSSTSTFVAMETVKETALTLS</sequence>
<dbReference type="InterPro" id="IPR036388">
    <property type="entry name" value="WH-like_DNA-bd_sf"/>
</dbReference>
<dbReference type="Proteomes" id="UP000664779">
    <property type="component" value="Unassembled WGS sequence"/>
</dbReference>
<evidence type="ECO:0000256" key="3">
    <source>
        <dbReference type="ARBA" id="ARBA00023159"/>
    </source>
</evidence>
<dbReference type="InterPro" id="IPR000485">
    <property type="entry name" value="AsnC-type_HTH_dom"/>
</dbReference>
<dbReference type="RefSeq" id="WP_206938817.1">
    <property type="nucleotide sequence ID" value="NZ_JAFLNF010000002.1"/>
</dbReference>
<name>A0A939ELK7_9HYPH</name>
<dbReference type="EMBL" id="JAFLNF010000002">
    <property type="protein sequence ID" value="MBO0344682.1"/>
    <property type="molecule type" value="Genomic_DNA"/>
</dbReference>
<evidence type="ECO:0000256" key="4">
    <source>
        <dbReference type="ARBA" id="ARBA00023163"/>
    </source>
</evidence>
<dbReference type="Gene3D" id="1.10.10.10">
    <property type="entry name" value="Winged helix-like DNA-binding domain superfamily/Winged helix DNA-binding domain"/>
    <property type="match status" value="1"/>
</dbReference>
<evidence type="ECO:0000313" key="6">
    <source>
        <dbReference type="EMBL" id="MBO0344682.1"/>
    </source>
</evidence>
<accession>A0A939ELK7</accession>
<dbReference type="Pfam" id="PF13412">
    <property type="entry name" value="HTH_24"/>
    <property type="match status" value="1"/>
</dbReference>
<dbReference type="GO" id="GO:0043200">
    <property type="term" value="P:response to amino acid"/>
    <property type="evidence" value="ECO:0007669"/>
    <property type="project" value="TreeGrafter"/>
</dbReference>
<dbReference type="Gene3D" id="3.30.70.920">
    <property type="match status" value="1"/>
</dbReference>
<dbReference type="SUPFAM" id="SSF46785">
    <property type="entry name" value="Winged helix' DNA-binding domain"/>
    <property type="match status" value="1"/>
</dbReference>
<keyword evidence="2" id="KW-0238">DNA-binding</keyword>
<dbReference type="GO" id="GO:0043565">
    <property type="term" value="F:sequence-specific DNA binding"/>
    <property type="evidence" value="ECO:0007669"/>
    <property type="project" value="InterPro"/>
</dbReference>
<keyword evidence="7" id="KW-1185">Reference proteome</keyword>
<feature type="domain" description="HTH asnC-type" evidence="5">
    <location>
        <begin position="12"/>
        <end position="73"/>
    </location>
</feature>
<keyword evidence="1" id="KW-0805">Transcription regulation</keyword>
<evidence type="ECO:0000313" key="7">
    <source>
        <dbReference type="Proteomes" id="UP000664779"/>
    </source>
</evidence>
<dbReference type="PANTHER" id="PTHR30154:SF0">
    <property type="entry name" value="LEUCINE-RESPONSIVE REGULATORY PROTEIN"/>
    <property type="match status" value="1"/>
</dbReference>
<dbReference type="AlphaFoldDB" id="A0A939ELK7"/>
<dbReference type="GO" id="GO:0005829">
    <property type="term" value="C:cytosol"/>
    <property type="evidence" value="ECO:0007669"/>
    <property type="project" value="TreeGrafter"/>
</dbReference>
<dbReference type="SMART" id="SM00344">
    <property type="entry name" value="HTH_ASNC"/>
    <property type="match status" value="1"/>
</dbReference>
<dbReference type="SUPFAM" id="SSF54909">
    <property type="entry name" value="Dimeric alpha+beta barrel"/>
    <property type="match status" value="1"/>
</dbReference>
<dbReference type="PRINTS" id="PR00033">
    <property type="entry name" value="HTHASNC"/>
</dbReference>
<keyword evidence="3" id="KW-0010">Activator</keyword>
<dbReference type="InterPro" id="IPR019888">
    <property type="entry name" value="Tscrpt_reg_AsnC-like"/>
</dbReference>
<dbReference type="InterPro" id="IPR019887">
    <property type="entry name" value="Tscrpt_reg_AsnC/Lrp_C"/>
</dbReference>
<dbReference type="Pfam" id="PF01037">
    <property type="entry name" value="AsnC_trans_reg"/>
    <property type="match status" value="1"/>
</dbReference>
<organism evidence="6 7">
    <name type="scientific">Roseibium limicola</name>
    <dbReference type="NCBI Taxonomy" id="2816037"/>
    <lineage>
        <taxon>Bacteria</taxon>
        <taxon>Pseudomonadati</taxon>
        <taxon>Pseudomonadota</taxon>
        <taxon>Alphaproteobacteria</taxon>
        <taxon>Hyphomicrobiales</taxon>
        <taxon>Stappiaceae</taxon>
        <taxon>Roseibium</taxon>
    </lineage>
</organism>
<dbReference type="PROSITE" id="PS50956">
    <property type="entry name" value="HTH_ASNC_2"/>
    <property type="match status" value="1"/>
</dbReference>
<keyword evidence="4" id="KW-0804">Transcription</keyword>
<comment type="caution">
    <text evidence="6">The sequence shown here is derived from an EMBL/GenBank/DDBJ whole genome shotgun (WGS) entry which is preliminary data.</text>
</comment>
<evidence type="ECO:0000256" key="2">
    <source>
        <dbReference type="ARBA" id="ARBA00023125"/>
    </source>
</evidence>
<gene>
    <name evidence="6" type="ORF">J0X15_05585</name>
</gene>
<dbReference type="InterPro" id="IPR011008">
    <property type="entry name" value="Dimeric_a/b-barrel"/>
</dbReference>
<dbReference type="InterPro" id="IPR036390">
    <property type="entry name" value="WH_DNA-bd_sf"/>
</dbReference>